<dbReference type="GO" id="GO:0004351">
    <property type="term" value="F:glutamate decarboxylase activity"/>
    <property type="evidence" value="ECO:0007669"/>
    <property type="project" value="UniProtKB-EC"/>
</dbReference>
<dbReference type="AlphaFoldDB" id="A0A507DJQ4"/>
<reference evidence="11 12" key="1">
    <citation type="journal article" date="2019" name="Sci. Rep.">
        <title>Comparative genomics of chytrid fungi reveal insights into the obligate biotrophic and pathogenic lifestyle of Synchytrium endobioticum.</title>
        <authorList>
            <person name="van de Vossenberg B.T.L.H."/>
            <person name="Warris S."/>
            <person name="Nguyen H.D.T."/>
            <person name="van Gent-Pelzer M.P.E."/>
            <person name="Joly D.L."/>
            <person name="van de Geest H.C."/>
            <person name="Bonants P.J.M."/>
            <person name="Smith D.S."/>
            <person name="Levesque C.A."/>
            <person name="van der Lee T.A.J."/>
        </authorList>
    </citation>
    <scope>NUCLEOTIDE SEQUENCE [LARGE SCALE GENOMIC DNA]</scope>
    <source>
        <strain evidence="11 12">LEV6574</strain>
    </source>
</reference>
<evidence type="ECO:0000313" key="12">
    <source>
        <dbReference type="Proteomes" id="UP000320475"/>
    </source>
</evidence>
<protein>
    <recommendedName>
        <fullName evidence="3 9">Glutamate decarboxylase</fullName>
        <ecNumber evidence="3 9">4.1.1.15</ecNumber>
    </recommendedName>
</protein>
<dbReference type="NCBIfam" id="TIGR01788">
    <property type="entry name" value="Glu-decarb-GAD"/>
    <property type="match status" value="1"/>
</dbReference>
<dbReference type="InterPro" id="IPR015421">
    <property type="entry name" value="PyrdxlP-dep_Trfase_major"/>
</dbReference>
<dbReference type="EC" id="4.1.1.15" evidence="3 9"/>
<dbReference type="GO" id="GO:0006538">
    <property type="term" value="P:L-glutamate catabolic process"/>
    <property type="evidence" value="ECO:0007669"/>
    <property type="project" value="TreeGrafter"/>
</dbReference>
<evidence type="ECO:0000256" key="3">
    <source>
        <dbReference type="ARBA" id="ARBA00012421"/>
    </source>
</evidence>
<evidence type="ECO:0000256" key="7">
    <source>
        <dbReference type="PIRSR" id="PIRSR602129-50"/>
    </source>
</evidence>
<name>A0A507DJQ4_9FUNG</name>
<dbReference type="GO" id="GO:0030170">
    <property type="term" value="F:pyridoxal phosphate binding"/>
    <property type="evidence" value="ECO:0007669"/>
    <property type="project" value="InterPro"/>
</dbReference>
<gene>
    <name evidence="11" type="primary">GAD1</name>
    <name evidence="11" type="ORF">SeLEV6574_g00108</name>
</gene>
<dbReference type="InterPro" id="IPR015424">
    <property type="entry name" value="PyrdxlP-dep_Trfase"/>
</dbReference>
<dbReference type="SUPFAM" id="SSF53383">
    <property type="entry name" value="PLP-dependent transferases"/>
    <property type="match status" value="1"/>
</dbReference>
<sequence length="546" mass="61144">MVALSTISSGSPSSSSGSSNIFHRAFGTSLYGSQWSREPIPKYEMPNNEMPAGAAYQLIKEELELDGRPALNLASFVTTFMEEEAEKLMMENMNKNMIDYEEYPMTVELQNRVVNMLGRLFHAPVSDHQPAIGVSTVGSSEAIILSTLAMKRKWQIRRQREGKSTEKPNLVMGSNVQVCWEKAVKYLEIEPKYVFCSETQMFMNPDEAVKLVDENTIGCVAILGSTYTGHYEDVKFLNDLLLPINKKNGWEVPIHVDAASGGFVAPFIAPDLQWDFKLPLVASINASGHKYGLVMPGVGWALWRSKEYLPEDLVFHVNYLGSDQATFTLNFSKGASQVIAQYYIMIRLGKAGFKAIMENLQETAIYLSQQLQSMGFEILSSENPSKGLPLVAFRLVSGKAPRFFDEFDIAARLRERGWILPAYSMAPHAEKVKLLRVVVREDFSRNRAELLLNDLHHTLDFLKSQDEKSMQTRRNATKSCPSNKIPGVLHYLVHSSTDAQQPMKTATDNVAAGTSSSPRDEKIAWNEINANEMIHHVSRLKTTGPC</sequence>
<feature type="modified residue" description="N6-(pyridoxal phosphate)lysine" evidence="7">
    <location>
        <position position="290"/>
    </location>
</feature>
<dbReference type="Proteomes" id="UP000320475">
    <property type="component" value="Unassembled WGS sequence"/>
</dbReference>
<dbReference type="Gene3D" id="3.40.640.10">
    <property type="entry name" value="Type I PLP-dependent aspartate aminotransferase-like (Major domain)"/>
    <property type="match status" value="1"/>
</dbReference>
<dbReference type="OrthoDB" id="5152799at2759"/>
<dbReference type="FunFam" id="4.10.280.50:FF:000001">
    <property type="entry name" value="Glutamate decarboxylase"/>
    <property type="match status" value="1"/>
</dbReference>
<dbReference type="FunFam" id="3.40.640.10:FF:000017">
    <property type="entry name" value="Glutamate decarboxylase"/>
    <property type="match status" value="1"/>
</dbReference>
<comment type="cofactor">
    <cofactor evidence="1 7 8">
        <name>pyridoxal 5'-phosphate</name>
        <dbReference type="ChEBI" id="CHEBI:597326"/>
    </cofactor>
</comment>
<evidence type="ECO:0000256" key="6">
    <source>
        <dbReference type="ARBA" id="ARBA00048868"/>
    </source>
</evidence>
<feature type="region of interest" description="Disordered" evidence="10">
    <location>
        <begin position="499"/>
        <end position="519"/>
    </location>
</feature>
<comment type="similarity">
    <text evidence="2 8">Belongs to the group II decarboxylase family.</text>
</comment>
<keyword evidence="4 7" id="KW-0663">Pyridoxal phosphate</keyword>
<feature type="compositionally biased region" description="Polar residues" evidence="10">
    <location>
        <begin position="499"/>
        <end position="517"/>
    </location>
</feature>
<evidence type="ECO:0000256" key="4">
    <source>
        <dbReference type="ARBA" id="ARBA00022898"/>
    </source>
</evidence>
<dbReference type="InterPro" id="IPR010107">
    <property type="entry name" value="Glutamate_decarboxylase"/>
</dbReference>
<dbReference type="VEuPathDB" id="FungiDB:SeMB42_g05955"/>
<dbReference type="PANTHER" id="PTHR43321:SF6">
    <property type="entry name" value="GLUTAMATE DECARBOXYLASE"/>
    <property type="match status" value="1"/>
</dbReference>
<proteinExistence type="inferred from homology"/>
<keyword evidence="9" id="KW-0210">Decarboxylase</keyword>
<evidence type="ECO:0000313" key="11">
    <source>
        <dbReference type="EMBL" id="TPX51746.1"/>
    </source>
</evidence>
<dbReference type="Gene3D" id="3.90.1150.160">
    <property type="match status" value="1"/>
</dbReference>
<evidence type="ECO:0000256" key="10">
    <source>
        <dbReference type="SAM" id="MobiDB-lite"/>
    </source>
</evidence>
<dbReference type="EMBL" id="QEAM01000002">
    <property type="protein sequence ID" value="TPX51746.1"/>
    <property type="molecule type" value="Genomic_DNA"/>
</dbReference>
<dbReference type="Gene3D" id="4.10.280.50">
    <property type="match status" value="1"/>
</dbReference>
<evidence type="ECO:0000256" key="5">
    <source>
        <dbReference type="ARBA" id="ARBA00023239"/>
    </source>
</evidence>
<evidence type="ECO:0000256" key="9">
    <source>
        <dbReference type="RuleBase" id="RU361171"/>
    </source>
</evidence>
<dbReference type="InterPro" id="IPR002129">
    <property type="entry name" value="PyrdxlP-dep_de-COase"/>
</dbReference>
<evidence type="ECO:0000256" key="8">
    <source>
        <dbReference type="RuleBase" id="RU000382"/>
    </source>
</evidence>
<dbReference type="Pfam" id="PF00282">
    <property type="entry name" value="Pyridoxal_deC"/>
    <property type="match status" value="1"/>
</dbReference>
<evidence type="ECO:0000256" key="2">
    <source>
        <dbReference type="ARBA" id="ARBA00009533"/>
    </source>
</evidence>
<dbReference type="PANTHER" id="PTHR43321">
    <property type="entry name" value="GLUTAMATE DECARBOXYLASE"/>
    <property type="match status" value="1"/>
</dbReference>
<evidence type="ECO:0000256" key="1">
    <source>
        <dbReference type="ARBA" id="ARBA00001933"/>
    </source>
</evidence>
<keyword evidence="5 8" id="KW-0456">Lyase</keyword>
<organism evidence="11 12">
    <name type="scientific">Synchytrium endobioticum</name>
    <dbReference type="NCBI Taxonomy" id="286115"/>
    <lineage>
        <taxon>Eukaryota</taxon>
        <taxon>Fungi</taxon>
        <taxon>Fungi incertae sedis</taxon>
        <taxon>Chytridiomycota</taxon>
        <taxon>Chytridiomycota incertae sedis</taxon>
        <taxon>Chytridiomycetes</taxon>
        <taxon>Synchytriales</taxon>
        <taxon>Synchytriaceae</taxon>
        <taxon>Synchytrium</taxon>
    </lineage>
</organism>
<comment type="caution">
    <text evidence="11">The sequence shown here is derived from an EMBL/GenBank/DDBJ whole genome shotgun (WGS) entry which is preliminary data.</text>
</comment>
<accession>A0A507DJQ4</accession>
<comment type="catalytic activity">
    <reaction evidence="6 9">
        <text>L-glutamate + H(+) = 4-aminobutanoate + CO2</text>
        <dbReference type="Rhea" id="RHEA:17785"/>
        <dbReference type="ChEBI" id="CHEBI:15378"/>
        <dbReference type="ChEBI" id="CHEBI:16526"/>
        <dbReference type="ChEBI" id="CHEBI:29985"/>
        <dbReference type="ChEBI" id="CHEBI:59888"/>
        <dbReference type="EC" id="4.1.1.15"/>
    </reaction>
</comment>
<dbReference type="GO" id="GO:0005829">
    <property type="term" value="C:cytosol"/>
    <property type="evidence" value="ECO:0007669"/>
    <property type="project" value="TreeGrafter"/>
</dbReference>